<dbReference type="GO" id="GO:0009253">
    <property type="term" value="P:peptidoglycan catabolic process"/>
    <property type="evidence" value="ECO:0007669"/>
    <property type="project" value="InterPro"/>
</dbReference>
<protein>
    <recommendedName>
        <fullName evidence="3">Lysozyme</fullName>
        <ecNumber evidence="3">3.2.1.17</ecNumber>
    </recommendedName>
</protein>
<evidence type="ECO:0000256" key="1">
    <source>
        <dbReference type="ARBA" id="ARBA00022529"/>
    </source>
</evidence>
<keyword evidence="3" id="KW-0378">Hydrolase</keyword>
<keyword evidence="3" id="KW-0326">Glycosidase</keyword>
<evidence type="ECO:0000313" key="4">
    <source>
        <dbReference type="EMBL" id="CAB4121724.1"/>
    </source>
</evidence>
<keyword evidence="2 3" id="KW-0081">Bacteriolytic enzyme</keyword>
<organism evidence="4">
    <name type="scientific">uncultured Caudovirales phage</name>
    <dbReference type="NCBI Taxonomy" id="2100421"/>
    <lineage>
        <taxon>Viruses</taxon>
        <taxon>Duplodnaviria</taxon>
        <taxon>Heunggongvirae</taxon>
        <taxon>Uroviricota</taxon>
        <taxon>Caudoviricetes</taxon>
        <taxon>Peduoviridae</taxon>
        <taxon>Maltschvirus</taxon>
        <taxon>Maltschvirus maltsch</taxon>
    </lineage>
</organism>
<comment type="catalytic activity">
    <reaction evidence="3">
        <text>Hydrolysis of (1-&gt;4)-beta-linkages between N-acetylmuramic acid and N-acetyl-D-glucosamine residues in a peptidoglycan and between N-acetyl-D-glucosamine residues in chitodextrins.</text>
        <dbReference type="EC" id="3.2.1.17"/>
    </reaction>
</comment>
<gene>
    <name evidence="4" type="ORF">UFOVP25_8</name>
</gene>
<proteinExistence type="inferred from homology"/>
<keyword evidence="1 3" id="KW-0929">Antimicrobial</keyword>
<name>A0A6J5KI23_9CAUD</name>
<accession>A0A6J5KI23</accession>
<dbReference type="EMBL" id="LR796153">
    <property type="protein sequence ID" value="CAB4121724.1"/>
    <property type="molecule type" value="Genomic_DNA"/>
</dbReference>
<dbReference type="EC" id="3.2.1.17" evidence="3"/>
<dbReference type="GO" id="GO:0042742">
    <property type="term" value="P:defense response to bacterium"/>
    <property type="evidence" value="ECO:0007669"/>
    <property type="project" value="UniProtKB-KW"/>
</dbReference>
<dbReference type="InterPro" id="IPR023346">
    <property type="entry name" value="Lysozyme-like_dom_sf"/>
</dbReference>
<comment type="similarity">
    <text evidence="3">Belongs to the glycosyl hydrolase 24 family.</text>
</comment>
<sequence>MVSKRSIDLILESEGCDLAPSWPGGASGVTYGHGFDLGYNSEEQIKRDWSAHVNGNVLAFMVSCAGVKGETAKKRITPQTRVLKITSDAAREVFENRTLPRFIKLAQDTYPGFDELNEDTRGAIVSLVFNRGSAFGVEGQPSWESRREMRELAPLVLAKDYEGIAATIKAMGRLWVGKGLDGLIARRHAEAALCIDS</sequence>
<dbReference type="Gene3D" id="1.10.530.40">
    <property type="match status" value="1"/>
</dbReference>
<dbReference type="InterPro" id="IPR002196">
    <property type="entry name" value="Glyco_hydro_24"/>
</dbReference>
<dbReference type="Pfam" id="PF00959">
    <property type="entry name" value="Phage_lysozyme"/>
    <property type="match status" value="1"/>
</dbReference>
<dbReference type="GO" id="GO:0031640">
    <property type="term" value="P:killing of cells of another organism"/>
    <property type="evidence" value="ECO:0007669"/>
    <property type="project" value="UniProtKB-KW"/>
</dbReference>
<reference evidence="4" key="1">
    <citation type="submission" date="2020-04" db="EMBL/GenBank/DDBJ databases">
        <authorList>
            <person name="Chiriac C."/>
            <person name="Salcher M."/>
            <person name="Ghai R."/>
            <person name="Kavagutti S V."/>
        </authorList>
    </citation>
    <scope>NUCLEOTIDE SEQUENCE</scope>
</reference>
<evidence type="ECO:0000256" key="2">
    <source>
        <dbReference type="ARBA" id="ARBA00022638"/>
    </source>
</evidence>
<dbReference type="GO" id="GO:0003796">
    <property type="term" value="F:lysozyme activity"/>
    <property type="evidence" value="ECO:0007669"/>
    <property type="project" value="UniProtKB-EC"/>
</dbReference>
<evidence type="ECO:0000256" key="3">
    <source>
        <dbReference type="RuleBase" id="RU003788"/>
    </source>
</evidence>
<dbReference type="InterPro" id="IPR023347">
    <property type="entry name" value="Lysozyme_dom_sf"/>
</dbReference>
<dbReference type="GO" id="GO:0016998">
    <property type="term" value="P:cell wall macromolecule catabolic process"/>
    <property type="evidence" value="ECO:0007669"/>
    <property type="project" value="InterPro"/>
</dbReference>
<dbReference type="SUPFAM" id="SSF53955">
    <property type="entry name" value="Lysozyme-like"/>
    <property type="match status" value="1"/>
</dbReference>